<proteinExistence type="inferred from homology"/>
<sequence>MAPKKKVGYKCRIAGVIFLLLAGIAALVAVAVIQKTLKSQEYGMEYGIVIDSGSSRSNVYLYEWPGEKENETGVVTEKMNCKVEGVAISGMKVDPQSDAQTWRGFENCISKIKETIPTEKHGRTPLFLGATAGMRLLHQKDEQKSNEIMDSLREYLISSSFDFQNASIITGQEEGLYGWITVNYLMGNFLEKNLWNTYVRPHGSKTVGSMDLGGASTQIAFQVEENGNGSDYLKVKLYGYPYTVYTHSFLCYGKNEADKRILDKIIQASSDPTYIRNPCYPEGYNTTMIASDVYNSECTTKPKTYNLNQNFFLVGDPDSEKCGEIVKSIFDFKTCSSSQCSFNGVEQPPVTGEFMAYAGFYYLTRALLLNGTTDLDQFKASVGNFCSTHWTVLKKQKSWINDKHLRTYCYGTHYALTLLADGYKFDKETWKNIHFEKSIKDTHIGWSLGYMLSLSNMIPSEVKEIPPLTNPVFAGLIFLFSALTIVTAVLVFITLIRTCY</sequence>
<accession>A0A2I4ATM4</accession>
<dbReference type="RefSeq" id="XP_013858850.1">
    <property type="nucleotide sequence ID" value="XM_014003396.1"/>
</dbReference>
<dbReference type="PANTHER" id="PTHR11782:SF38">
    <property type="entry name" value="ECTONUCLEOSIDE TRIPHOSPHATE DIPHOSPHOHYDROLASE 3"/>
    <property type="match status" value="1"/>
</dbReference>
<dbReference type="GO" id="GO:0004382">
    <property type="term" value="F:GDP phosphatase activity"/>
    <property type="evidence" value="ECO:0007669"/>
    <property type="project" value="TreeGrafter"/>
</dbReference>
<evidence type="ECO:0000256" key="5">
    <source>
        <dbReference type="RuleBase" id="RU003833"/>
    </source>
</evidence>
<dbReference type="Proteomes" id="UP000192220">
    <property type="component" value="Unplaced"/>
</dbReference>
<reference evidence="8" key="1">
    <citation type="submission" date="2025-08" db="UniProtKB">
        <authorList>
            <consortium name="RefSeq"/>
        </authorList>
    </citation>
    <scope>IDENTIFICATION</scope>
    <source>
        <strain evidence="8">Quisiro</strain>
        <tissue evidence="8">Liver</tissue>
    </source>
</reference>
<dbReference type="InParanoid" id="A0A2I4ATM4"/>
<keyword evidence="4" id="KW-0547">Nucleotide-binding</keyword>
<dbReference type="STRING" id="52670.A0A2I4ATM4"/>
<protein>
    <submittedName>
        <fullName evidence="8">Ectonucleoside triphosphate diphosphohydrolase 3</fullName>
    </submittedName>
</protein>
<evidence type="ECO:0000256" key="6">
    <source>
        <dbReference type="SAM" id="Phobius"/>
    </source>
</evidence>
<dbReference type="GeneID" id="106514236"/>
<organism evidence="7 8">
    <name type="scientific">Austrofundulus limnaeus</name>
    <name type="common">Annual killifish</name>
    <dbReference type="NCBI Taxonomy" id="52670"/>
    <lineage>
        <taxon>Eukaryota</taxon>
        <taxon>Metazoa</taxon>
        <taxon>Chordata</taxon>
        <taxon>Craniata</taxon>
        <taxon>Vertebrata</taxon>
        <taxon>Euteleostomi</taxon>
        <taxon>Actinopterygii</taxon>
        <taxon>Neopterygii</taxon>
        <taxon>Teleostei</taxon>
        <taxon>Neoteleostei</taxon>
        <taxon>Acanthomorphata</taxon>
        <taxon>Ovalentaria</taxon>
        <taxon>Atherinomorphae</taxon>
        <taxon>Cyprinodontiformes</taxon>
        <taxon>Rivulidae</taxon>
        <taxon>Austrofundulus</taxon>
    </lineage>
</organism>
<dbReference type="Gene3D" id="3.30.420.150">
    <property type="entry name" value="Exopolyphosphatase. Domain 2"/>
    <property type="match status" value="1"/>
</dbReference>
<dbReference type="PROSITE" id="PS01238">
    <property type="entry name" value="GDA1_CD39_NTPASE"/>
    <property type="match status" value="1"/>
</dbReference>
<evidence type="ECO:0000256" key="1">
    <source>
        <dbReference type="ARBA" id="ARBA00009283"/>
    </source>
</evidence>
<keyword evidence="2 5" id="KW-0378">Hydrolase</keyword>
<dbReference type="GO" id="GO:0017111">
    <property type="term" value="F:ribonucleoside triphosphate phosphatase activity"/>
    <property type="evidence" value="ECO:0007669"/>
    <property type="project" value="TreeGrafter"/>
</dbReference>
<evidence type="ECO:0000256" key="2">
    <source>
        <dbReference type="ARBA" id="ARBA00022801"/>
    </source>
</evidence>
<dbReference type="PANTHER" id="PTHR11782">
    <property type="entry name" value="ADENOSINE/GUANOSINE DIPHOSPHATASE"/>
    <property type="match status" value="1"/>
</dbReference>
<evidence type="ECO:0000256" key="4">
    <source>
        <dbReference type="PIRSR" id="PIRSR600407-2"/>
    </source>
</evidence>
<feature type="binding site" evidence="4">
    <location>
        <begin position="214"/>
        <end position="218"/>
    </location>
    <ligand>
        <name>ATP</name>
        <dbReference type="ChEBI" id="CHEBI:30616"/>
    </ligand>
</feature>
<keyword evidence="4" id="KW-0067">ATP-binding</keyword>
<evidence type="ECO:0000313" key="8">
    <source>
        <dbReference type="RefSeq" id="XP_013858850.1"/>
    </source>
</evidence>
<name>A0A2I4ATM4_AUSLI</name>
<feature type="transmembrane region" description="Helical" evidence="6">
    <location>
        <begin position="12"/>
        <end position="33"/>
    </location>
</feature>
<dbReference type="OrthoDB" id="6372431at2759"/>
<gene>
    <name evidence="8" type="primary">entpd3</name>
</gene>
<dbReference type="KEGG" id="alim:106514236"/>
<dbReference type="AlphaFoldDB" id="A0A2I4ATM4"/>
<dbReference type="GO" id="GO:0005886">
    <property type="term" value="C:plasma membrane"/>
    <property type="evidence" value="ECO:0007669"/>
    <property type="project" value="TreeGrafter"/>
</dbReference>
<dbReference type="Pfam" id="PF01150">
    <property type="entry name" value="GDA1_CD39"/>
    <property type="match status" value="1"/>
</dbReference>
<dbReference type="Gene3D" id="3.30.420.40">
    <property type="match status" value="1"/>
</dbReference>
<dbReference type="InterPro" id="IPR000407">
    <property type="entry name" value="GDA1_CD39_NTPase"/>
</dbReference>
<dbReference type="GO" id="GO:0005524">
    <property type="term" value="F:ATP binding"/>
    <property type="evidence" value="ECO:0007669"/>
    <property type="project" value="UniProtKB-KW"/>
</dbReference>
<comment type="similarity">
    <text evidence="1 5">Belongs to the GDA1/CD39 NTPase family.</text>
</comment>
<keyword evidence="6" id="KW-0472">Membrane</keyword>
<keyword evidence="6" id="KW-1133">Transmembrane helix</keyword>
<dbReference type="GO" id="GO:0009134">
    <property type="term" value="P:nucleoside diphosphate catabolic process"/>
    <property type="evidence" value="ECO:0007669"/>
    <property type="project" value="TreeGrafter"/>
</dbReference>
<dbReference type="GO" id="GO:0045134">
    <property type="term" value="F:UDP phosphatase activity"/>
    <property type="evidence" value="ECO:0007669"/>
    <property type="project" value="TreeGrafter"/>
</dbReference>
<evidence type="ECO:0000256" key="3">
    <source>
        <dbReference type="PIRSR" id="PIRSR600407-1"/>
    </source>
</evidence>
<feature type="transmembrane region" description="Helical" evidence="6">
    <location>
        <begin position="472"/>
        <end position="496"/>
    </location>
</feature>
<feature type="active site" description="Proton acceptor" evidence="3">
    <location>
        <position position="174"/>
    </location>
</feature>
<keyword evidence="7" id="KW-1185">Reference proteome</keyword>
<evidence type="ECO:0000313" key="7">
    <source>
        <dbReference type="Proteomes" id="UP000192220"/>
    </source>
</evidence>
<keyword evidence="6" id="KW-0812">Transmembrane</keyword>
<dbReference type="CTD" id="956"/>